<keyword evidence="2" id="KW-1185">Reference proteome</keyword>
<dbReference type="EMBL" id="ASGP02000001">
    <property type="protein sequence ID" value="KAH9528070.1"/>
    <property type="molecule type" value="Genomic_DNA"/>
</dbReference>
<evidence type="ECO:0000313" key="2">
    <source>
        <dbReference type="Proteomes" id="UP000790347"/>
    </source>
</evidence>
<dbReference type="Proteomes" id="UP000790347">
    <property type="component" value="Unassembled WGS sequence"/>
</dbReference>
<sequence>MIIIFCMDLDHSFPITSDHMIFQSSSSIIDTLILLNHGNQISPYTIEIGKLNEEKKKENDKTDKIFSPRSSSLDEAIITYKK</sequence>
<reference evidence="1" key="1">
    <citation type="submission" date="2013-05" db="EMBL/GenBank/DDBJ databases">
        <authorList>
            <person name="Yim A.K.Y."/>
            <person name="Chan T.F."/>
            <person name="Ji K.M."/>
            <person name="Liu X.Y."/>
            <person name="Zhou J.W."/>
            <person name="Li R.Q."/>
            <person name="Yang K.Y."/>
            <person name="Li J."/>
            <person name="Li M."/>
            <person name="Law P.T.W."/>
            <person name="Wu Y.L."/>
            <person name="Cai Z.L."/>
            <person name="Qin H."/>
            <person name="Bao Y."/>
            <person name="Leung R.K.K."/>
            <person name="Ng P.K.S."/>
            <person name="Zou J."/>
            <person name="Zhong X.J."/>
            <person name="Ran P.X."/>
            <person name="Zhong N.S."/>
            <person name="Liu Z.G."/>
            <person name="Tsui S.K.W."/>
        </authorList>
    </citation>
    <scope>NUCLEOTIDE SEQUENCE</scope>
    <source>
        <strain evidence="1">Derf</strain>
        <tissue evidence="1">Whole organism</tissue>
    </source>
</reference>
<name>A0A922LD68_DERFA</name>
<reference evidence="1" key="2">
    <citation type="journal article" date="2022" name="Res Sq">
        <title>Comparative Genomics Reveals Insights into the Divergent Evolution of Astigmatic Mites and Household Pest Adaptations.</title>
        <authorList>
            <person name="Xiong Q."/>
            <person name="Wan A.T.-Y."/>
            <person name="Liu X.-Y."/>
            <person name="Fung C.S.-H."/>
            <person name="Xiao X."/>
            <person name="Malainual N."/>
            <person name="Hou J."/>
            <person name="Wang L."/>
            <person name="Wang M."/>
            <person name="Yang K."/>
            <person name="Cui Y."/>
            <person name="Leung E."/>
            <person name="Nong W."/>
            <person name="Shin S.-K."/>
            <person name="Au S."/>
            <person name="Jeong K.Y."/>
            <person name="Chew F.T."/>
            <person name="Hui J."/>
            <person name="Leung T.F."/>
            <person name="Tungtrongchitr A."/>
            <person name="Zhong N."/>
            <person name="Liu Z."/>
            <person name="Tsui S."/>
        </authorList>
    </citation>
    <scope>NUCLEOTIDE SEQUENCE</scope>
    <source>
        <strain evidence="1">Derf</strain>
        <tissue evidence="1">Whole organism</tissue>
    </source>
</reference>
<organism evidence="1 2">
    <name type="scientific">Dermatophagoides farinae</name>
    <name type="common">American house dust mite</name>
    <dbReference type="NCBI Taxonomy" id="6954"/>
    <lineage>
        <taxon>Eukaryota</taxon>
        <taxon>Metazoa</taxon>
        <taxon>Ecdysozoa</taxon>
        <taxon>Arthropoda</taxon>
        <taxon>Chelicerata</taxon>
        <taxon>Arachnida</taxon>
        <taxon>Acari</taxon>
        <taxon>Acariformes</taxon>
        <taxon>Sarcoptiformes</taxon>
        <taxon>Astigmata</taxon>
        <taxon>Psoroptidia</taxon>
        <taxon>Analgoidea</taxon>
        <taxon>Pyroglyphidae</taxon>
        <taxon>Dermatophagoidinae</taxon>
        <taxon>Dermatophagoides</taxon>
    </lineage>
</organism>
<evidence type="ECO:0000313" key="1">
    <source>
        <dbReference type="EMBL" id="KAH9528070.1"/>
    </source>
</evidence>
<protein>
    <submittedName>
        <fullName evidence="1">Uncharacterized protein</fullName>
    </submittedName>
</protein>
<proteinExistence type="predicted"/>
<dbReference type="AlphaFoldDB" id="A0A922LD68"/>
<gene>
    <name evidence="1" type="ORF">DERF_002044</name>
</gene>
<accession>A0A922LD68</accession>
<comment type="caution">
    <text evidence="1">The sequence shown here is derived from an EMBL/GenBank/DDBJ whole genome shotgun (WGS) entry which is preliminary data.</text>
</comment>